<dbReference type="PROSITE" id="PS51257">
    <property type="entry name" value="PROKAR_LIPOPROTEIN"/>
    <property type="match status" value="1"/>
</dbReference>
<keyword evidence="1" id="KW-1133">Transmembrane helix</keyword>
<organism evidence="2 3">
    <name type="scientific">Mucilaginibacter aquariorum</name>
    <dbReference type="NCBI Taxonomy" id="2967225"/>
    <lineage>
        <taxon>Bacteria</taxon>
        <taxon>Pseudomonadati</taxon>
        <taxon>Bacteroidota</taxon>
        <taxon>Sphingobacteriia</taxon>
        <taxon>Sphingobacteriales</taxon>
        <taxon>Sphingobacteriaceae</taxon>
        <taxon>Mucilaginibacter</taxon>
    </lineage>
</organism>
<evidence type="ECO:0000313" key="3">
    <source>
        <dbReference type="Proteomes" id="UP001204376"/>
    </source>
</evidence>
<gene>
    <name evidence="2" type="ORF">NPE20_16080</name>
</gene>
<evidence type="ECO:0008006" key="4">
    <source>
        <dbReference type="Google" id="ProtNLM"/>
    </source>
</evidence>
<name>A0ABT1T4Q4_9SPHI</name>
<keyword evidence="3" id="KW-1185">Reference proteome</keyword>
<evidence type="ECO:0000256" key="1">
    <source>
        <dbReference type="SAM" id="Phobius"/>
    </source>
</evidence>
<dbReference type="EMBL" id="JANHOH010000003">
    <property type="protein sequence ID" value="MCQ6959497.1"/>
    <property type="molecule type" value="Genomic_DNA"/>
</dbReference>
<protein>
    <recommendedName>
        <fullName evidence="4">DUF3592 domain-containing protein</fullName>
    </recommendedName>
</protein>
<keyword evidence="1" id="KW-0472">Membrane</keyword>
<accession>A0ABT1T4Q4</accession>
<dbReference type="Proteomes" id="UP001204376">
    <property type="component" value="Unassembled WGS sequence"/>
</dbReference>
<reference evidence="2 3" key="1">
    <citation type="submission" date="2022-07" db="EMBL/GenBank/DDBJ databases">
        <title>Mucilaginibacter sp. JC4.</title>
        <authorList>
            <person name="Le V."/>
            <person name="Ko S.-R."/>
            <person name="Ahn C.-Y."/>
            <person name="Oh H.-M."/>
        </authorList>
    </citation>
    <scope>NUCLEOTIDE SEQUENCE [LARGE SCALE GENOMIC DNA]</scope>
    <source>
        <strain evidence="2 3">JC4</strain>
    </source>
</reference>
<sequence length="129" mass="14803">MPKYYSQSDQNALFWVGIILIPIIAACIWFGVRYNDLQVDNRLAADGVTIYTRVSDVYKEDNPRGGPRYYAVLDYIYKGNHLNQSFVIDEGYCNIGDSVILKRLIHSDSPSYMRIIGIRSNGVDLFKRN</sequence>
<comment type="caution">
    <text evidence="2">The sequence shown here is derived from an EMBL/GenBank/DDBJ whole genome shotgun (WGS) entry which is preliminary data.</text>
</comment>
<dbReference type="RefSeq" id="WP_256539687.1">
    <property type="nucleotide sequence ID" value="NZ_JANHOH010000003.1"/>
</dbReference>
<proteinExistence type="predicted"/>
<feature type="transmembrane region" description="Helical" evidence="1">
    <location>
        <begin position="12"/>
        <end position="32"/>
    </location>
</feature>
<keyword evidence="1" id="KW-0812">Transmembrane</keyword>
<evidence type="ECO:0000313" key="2">
    <source>
        <dbReference type="EMBL" id="MCQ6959497.1"/>
    </source>
</evidence>